<evidence type="ECO:0000256" key="1">
    <source>
        <dbReference type="SAM" id="MobiDB-lite"/>
    </source>
</evidence>
<gene>
    <name evidence="3" type="ORF">D0C37_31910</name>
</gene>
<feature type="region of interest" description="Disordered" evidence="1">
    <location>
        <begin position="480"/>
        <end position="515"/>
    </location>
</feature>
<dbReference type="AlphaFoldDB" id="A0A385DK69"/>
<dbReference type="InterPro" id="IPR015315">
    <property type="entry name" value="DUF1963"/>
</dbReference>
<evidence type="ECO:0000259" key="2">
    <source>
        <dbReference type="Pfam" id="PF17882"/>
    </source>
</evidence>
<accession>A0A385DK69</accession>
<dbReference type="InterPro" id="IPR040964">
    <property type="entry name" value="SBD"/>
</dbReference>
<sequence length="812" mass="90195">MALSQGCSNVLDHRRRGRSALLADPLPEGGIVDFEVASADFSVDPVEVIRSEVEHHRCSFSGNRTGVAAGGSVTLRFDVAQPLEVPQLRLTISALVSLFGTSVGHAPVDVVFQGETLAWDLAVPQGKDKPWNIAFVLPGRLLRAGTNTLEIRVHPEARDVFWLHRLTVEAETAESLLKPRCPGDPDNSPVLAFRTERRPAHGSPTEPWTPAHRLLLHIDRGEEALPVQLDWQRQDGAHAAVAFRTNASGFHGHLRDSDGTTYEYRGRLADRWTFPDGLENTPAVFHRFAAQEERDGAWHDCHDLRLLIDDGGAPLTSVSWRDQWGDSATVMLYQGQHDGTRTTTVTPCDTSEFARKADDLGGLSPDLLQAEWRANGHLHLRIDPDSTAAIASYSLTSASGSPLMDPLDWTLYGLDAQDNMTPLDRRVGQVFSRRLQTRTFSLSPDTPAYRGYLLYIDATRDSSMLALGGLRFDWRGEERFSGHHQRSGQDTVGYRSAPADLPVPPSASVPESTGTSPSSVFRAFARKRGVSDDAITRILWSMEPALHFDGKRPDSVQPGDRVIGYRGGLPEMPLDASWEQGSYFVASFDLAAVPRQLLDDGLPREGHLLLFASSDCADGEALYVPPGTETAVHPAPVGESWDGSETETQEVLEREILVASSDVAWDAHGWFLLDDDDDPDDLGPEATVWYAQLAEALEEYRSKVGIEPTMDRWANKLRGVPLNPEDEWDQYGDEFLRRREEAVITLRNDPERFDEVYDRALKEIFGGEPLLNITHFGQDDLFGWGDGQVGWMIRRDDLRAGRLDEAEFRWFG</sequence>
<dbReference type="Gene3D" id="2.30.320.10">
    <property type="entry name" value="YwqG-like"/>
    <property type="match status" value="1"/>
</dbReference>
<evidence type="ECO:0000313" key="3">
    <source>
        <dbReference type="EMBL" id="AXQ58758.1"/>
    </source>
</evidence>
<dbReference type="Pfam" id="PF17882">
    <property type="entry name" value="SBD"/>
    <property type="match status" value="2"/>
</dbReference>
<dbReference type="Pfam" id="PF09234">
    <property type="entry name" value="DUF1963"/>
    <property type="match status" value="1"/>
</dbReference>
<name>A0A385DK69_9ACTN</name>
<feature type="domain" description="OAA-family lectin sugar binding" evidence="2">
    <location>
        <begin position="192"/>
        <end position="268"/>
    </location>
</feature>
<organism evidence="3 4">
    <name type="scientific">Streptomyces koyangensis</name>
    <dbReference type="NCBI Taxonomy" id="188770"/>
    <lineage>
        <taxon>Bacteria</taxon>
        <taxon>Bacillati</taxon>
        <taxon>Actinomycetota</taxon>
        <taxon>Actinomycetes</taxon>
        <taxon>Kitasatosporales</taxon>
        <taxon>Streptomycetaceae</taxon>
        <taxon>Streptomyces</taxon>
        <taxon>Streptomyces aurantiacus group</taxon>
    </lineage>
</organism>
<dbReference type="EMBL" id="CP031742">
    <property type="protein sequence ID" value="AXQ58758.1"/>
    <property type="molecule type" value="Genomic_DNA"/>
</dbReference>
<dbReference type="KEGG" id="sky:D0C37_31910"/>
<reference evidence="3 4" key="1">
    <citation type="submission" date="2018-08" db="EMBL/GenBank/DDBJ databases">
        <authorList>
            <person name="Ferrada E.E."/>
            <person name="Latorre B.A."/>
        </authorList>
    </citation>
    <scope>NUCLEOTIDE SEQUENCE [LARGE SCALE GENOMIC DNA]</scope>
    <source>
        <strain evidence="3 4">VK-A60T</strain>
    </source>
</reference>
<evidence type="ECO:0000313" key="4">
    <source>
        <dbReference type="Proteomes" id="UP000259636"/>
    </source>
</evidence>
<feature type="domain" description="OAA-family lectin sugar binding" evidence="2">
    <location>
        <begin position="288"/>
        <end position="330"/>
    </location>
</feature>
<protein>
    <submittedName>
        <fullName evidence="3">DUF1963 domain-containing protein</fullName>
    </submittedName>
</protein>
<proteinExistence type="predicted"/>
<dbReference type="Proteomes" id="UP000259636">
    <property type="component" value="Chromosome"/>
</dbReference>